<name>A0ACC1HQH1_9FUNG</name>
<protein>
    <submittedName>
        <fullName evidence="1">Vacuolar import and degradation protein 27</fullName>
        <ecNumber evidence="1">2.1.1.221</ecNumber>
    </submittedName>
</protein>
<dbReference type="EMBL" id="JAMZIH010000852">
    <property type="protein sequence ID" value="KAJ1678793.1"/>
    <property type="molecule type" value="Genomic_DNA"/>
</dbReference>
<feature type="non-terminal residue" evidence="1">
    <location>
        <position position="585"/>
    </location>
</feature>
<dbReference type="EC" id="2.1.1.221" evidence="1"/>
<gene>
    <name evidence="1" type="primary">vid27_1</name>
    <name evidence="1" type="ORF">EV182_003347</name>
</gene>
<evidence type="ECO:0000313" key="2">
    <source>
        <dbReference type="Proteomes" id="UP001145114"/>
    </source>
</evidence>
<dbReference type="Proteomes" id="UP001145114">
    <property type="component" value="Unassembled WGS sequence"/>
</dbReference>
<comment type="caution">
    <text evidence="1">The sequence shown here is derived from an EMBL/GenBank/DDBJ whole genome shotgun (WGS) entry which is preliminary data.</text>
</comment>
<proteinExistence type="predicted"/>
<accession>A0ACC1HQH1</accession>
<evidence type="ECO:0000313" key="1">
    <source>
        <dbReference type="EMBL" id="KAJ1678793.1"/>
    </source>
</evidence>
<organism evidence="1 2">
    <name type="scientific">Spiromyces aspiralis</name>
    <dbReference type="NCBI Taxonomy" id="68401"/>
    <lineage>
        <taxon>Eukaryota</taxon>
        <taxon>Fungi</taxon>
        <taxon>Fungi incertae sedis</taxon>
        <taxon>Zoopagomycota</taxon>
        <taxon>Kickxellomycotina</taxon>
        <taxon>Kickxellomycetes</taxon>
        <taxon>Kickxellales</taxon>
        <taxon>Kickxellaceae</taxon>
        <taxon>Spiromyces</taxon>
    </lineage>
</organism>
<reference evidence="1" key="1">
    <citation type="submission" date="2022-06" db="EMBL/GenBank/DDBJ databases">
        <title>Phylogenomic reconstructions and comparative analyses of Kickxellomycotina fungi.</title>
        <authorList>
            <person name="Reynolds N.K."/>
            <person name="Stajich J.E."/>
            <person name="Barry K."/>
            <person name="Grigoriev I.V."/>
            <person name="Crous P."/>
            <person name="Smith M.E."/>
        </authorList>
    </citation>
    <scope>NUCLEOTIDE SEQUENCE</scope>
    <source>
        <strain evidence="1">RSA 2271</strain>
    </source>
</reference>
<keyword evidence="2" id="KW-1185">Reference proteome</keyword>
<sequence length="585" mass="66982">MFSLSNLTKYIWGNSEGSELAVIPSGQFYVLRKASKRAPRQCIYNEAQLAIRRTDVKYQYQLEVARVYYDEAQRPDDSKLTDDDELDDEQMFLIDKTLQFRESEYDDKPSFVWCDPANKSEGIDEEYEFVIDSELRSAKLSPGQFLVVFGQCVWERTHRKSNKLATNEEIEGIINEMAADASRSHGGDRDNSGVDTLAKQVGGLTVAEDTSTPTLEAPDPPATLANGTEIAKSSGMFFIYDPELQGFVLYDDEVEVSVVATGRFQYHLNVVGYHGNKTEDARAYNVLSQLIEPNMNATFNHEYLSLIWNYFEPEGRKRAFSLSVKYEDGDMFSQMHLALTKAAFETVNCEKWEEVNEAERIYMLRASDDKMDIVEPGEEILERFKGASSDEEDEPEMGDDDLYYEKHPEREYVRQEWPEADEGSEKSGEDDDEDEEDEGDDGDAPDGKGREWKSNYKNSQLAVGYQHDRSFVLRGNQIGVFKHTDDDRLEFDTTINRIDDTNGNEFLPNHMMLHEQDRTMVLMNPDEPNNLYKMDLEYGKVVEEWKVHDIIPTRAIAADTKYAPTTATKTLTGISDQAIYRIDPR</sequence>
<keyword evidence="1" id="KW-0808">Transferase</keyword>
<keyword evidence="1" id="KW-0489">Methyltransferase</keyword>